<evidence type="ECO:0000313" key="2">
    <source>
        <dbReference type="Proteomes" id="UP000811619"/>
    </source>
</evidence>
<gene>
    <name evidence="1" type="ORF">E4U42_008060</name>
</gene>
<comment type="caution">
    <text evidence="1">The sequence shown here is derived from an EMBL/GenBank/DDBJ whole genome shotgun (WGS) entry which is preliminary data.</text>
</comment>
<name>A0A8K0NED3_9HYPO</name>
<evidence type="ECO:0000313" key="1">
    <source>
        <dbReference type="EMBL" id="KAG5915437.1"/>
    </source>
</evidence>
<organism evidence="1 2">
    <name type="scientific">Claviceps africana</name>
    <dbReference type="NCBI Taxonomy" id="83212"/>
    <lineage>
        <taxon>Eukaryota</taxon>
        <taxon>Fungi</taxon>
        <taxon>Dikarya</taxon>
        <taxon>Ascomycota</taxon>
        <taxon>Pezizomycotina</taxon>
        <taxon>Sordariomycetes</taxon>
        <taxon>Hypocreomycetidae</taxon>
        <taxon>Hypocreales</taxon>
        <taxon>Clavicipitaceae</taxon>
        <taxon>Claviceps</taxon>
    </lineage>
</organism>
<sequence length="51" mass="5154">MPLGLLGQQGQAVDALGPRPAVKQGGLERQTAPAQRLAVPALEAVRHGGDG</sequence>
<reference evidence="1" key="1">
    <citation type="journal article" date="2020" name="bioRxiv">
        <title>Whole genome comparisons of ergot fungi reveals the divergence and evolution of species within the genus Claviceps are the result of varying mechanisms driving genome evolution and host range expansion.</title>
        <authorList>
            <person name="Wyka S.A."/>
            <person name="Mondo S.J."/>
            <person name="Liu M."/>
            <person name="Dettman J."/>
            <person name="Nalam V."/>
            <person name="Broders K.D."/>
        </authorList>
    </citation>
    <scope>NUCLEOTIDE SEQUENCE</scope>
    <source>
        <strain evidence="1">CCC 489</strain>
    </source>
</reference>
<dbReference type="Proteomes" id="UP000811619">
    <property type="component" value="Unassembled WGS sequence"/>
</dbReference>
<accession>A0A8K0NED3</accession>
<protein>
    <submittedName>
        <fullName evidence="1">Uncharacterized protein</fullName>
    </submittedName>
</protein>
<feature type="non-terminal residue" evidence="1">
    <location>
        <position position="51"/>
    </location>
</feature>
<keyword evidence="2" id="KW-1185">Reference proteome</keyword>
<dbReference type="EMBL" id="SRPY01000984">
    <property type="protein sequence ID" value="KAG5915437.1"/>
    <property type="molecule type" value="Genomic_DNA"/>
</dbReference>
<proteinExistence type="predicted"/>
<dbReference type="AlphaFoldDB" id="A0A8K0NED3"/>